<keyword evidence="4" id="KW-1185">Reference proteome</keyword>
<dbReference type="InterPro" id="IPR013094">
    <property type="entry name" value="AB_hydrolase_3"/>
</dbReference>
<dbReference type="Proteomes" id="UP000266915">
    <property type="component" value="Unassembled WGS sequence"/>
</dbReference>
<gene>
    <name evidence="3" type="ORF">EDD42_3472</name>
</gene>
<accession>A0A3N2C770</accession>
<evidence type="ECO:0000256" key="1">
    <source>
        <dbReference type="ARBA" id="ARBA00022801"/>
    </source>
</evidence>
<protein>
    <submittedName>
        <fullName evidence="3">Acetyl esterase/lipase</fullName>
    </submittedName>
</protein>
<dbReference type="GO" id="GO:0016787">
    <property type="term" value="F:hydrolase activity"/>
    <property type="evidence" value="ECO:0007669"/>
    <property type="project" value="UniProtKB-KW"/>
</dbReference>
<dbReference type="InterPro" id="IPR029058">
    <property type="entry name" value="AB_hydrolase_fold"/>
</dbReference>
<reference evidence="3 4" key="1">
    <citation type="submission" date="2018-11" db="EMBL/GenBank/DDBJ databases">
        <title>Sequencing the genomes of 1000 actinobacteria strains.</title>
        <authorList>
            <person name="Klenk H.-P."/>
        </authorList>
    </citation>
    <scope>NUCLEOTIDE SEQUENCE [LARGE SCALE GENOMIC DNA]</scope>
    <source>
        <strain evidence="3 4">DSM 14012</strain>
    </source>
</reference>
<dbReference type="SUPFAM" id="SSF53474">
    <property type="entry name" value="alpha/beta-Hydrolases"/>
    <property type="match status" value="1"/>
</dbReference>
<evidence type="ECO:0000259" key="2">
    <source>
        <dbReference type="Pfam" id="PF07859"/>
    </source>
</evidence>
<proteinExistence type="predicted"/>
<dbReference type="AlphaFoldDB" id="A0A3N2C770"/>
<keyword evidence="1" id="KW-0378">Hydrolase</keyword>
<dbReference type="InterPro" id="IPR050300">
    <property type="entry name" value="GDXG_lipolytic_enzyme"/>
</dbReference>
<organism evidence="3 4">
    <name type="scientific">Plantibacter flavus</name>
    <dbReference type="NCBI Taxonomy" id="150123"/>
    <lineage>
        <taxon>Bacteria</taxon>
        <taxon>Bacillati</taxon>
        <taxon>Actinomycetota</taxon>
        <taxon>Actinomycetes</taxon>
        <taxon>Micrococcales</taxon>
        <taxon>Microbacteriaceae</taxon>
        <taxon>Plantibacter</taxon>
    </lineage>
</organism>
<dbReference type="PANTHER" id="PTHR48081:SF8">
    <property type="entry name" value="ALPHA_BETA HYDROLASE FOLD-3 DOMAIN-CONTAINING PROTEIN-RELATED"/>
    <property type="match status" value="1"/>
</dbReference>
<comment type="caution">
    <text evidence="3">The sequence shown here is derived from an EMBL/GenBank/DDBJ whole genome shotgun (WGS) entry which is preliminary data.</text>
</comment>
<evidence type="ECO:0000313" key="4">
    <source>
        <dbReference type="Proteomes" id="UP000266915"/>
    </source>
</evidence>
<dbReference type="EMBL" id="RKHL01000001">
    <property type="protein sequence ID" value="ROR83361.1"/>
    <property type="molecule type" value="Genomic_DNA"/>
</dbReference>
<dbReference type="PANTHER" id="PTHR48081">
    <property type="entry name" value="AB HYDROLASE SUPERFAMILY PROTEIN C4A8.06C"/>
    <property type="match status" value="1"/>
</dbReference>
<dbReference type="Pfam" id="PF07859">
    <property type="entry name" value="Abhydrolase_3"/>
    <property type="match status" value="1"/>
</dbReference>
<evidence type="ECO:0000313" key="3">
    <source>
        <dbReference type="EMBL" id="ROR83361.1"/>
    </source>
</evidence>
<feature type="domain" description="Alpha/beta hydrolase fold-3" evidence="2">
    <location>
        <begin position="78"/>
        <end position="275"/>
    </location>
</feature>
<sequence length="298" mass="31844">MLTIPGVVVGPALRLIRANRAFVSEAGARRRIRERTLRPAPYGPPSTLRSDVRVDVERFGDWPVYTVSPTRRPAIGGVVYAHGGGWVGEIAPQHWTLAATVAAETGAVVTLPIYPLVPYGTAAEVQNGVVELVRRSIERHGPTILAGDSAGGQIALSAALRLRDEGVVLPMTTLLSPALDLTWSNPRIPLVQPSDPWLATPGGRVFAEHWRGDLDITDPTVSPLFGDLTGLGPLTVLSGTRDVLNPDAELLVERAEAAGVEVDYHEGAGQFHVWALLPTRAGQAATQTIVRSVTRGLR</sequence>
<dbReference type="RefSeq" id="WP_123539764.1">
    <property type="nucleotide sequence ID" value="NZ_FXAP01000002.1"/>
</dbReference>
<dbReference type="Gene3D" id="3.40.50.1820">
    <property type="entry name" value="alpha/beta hydrolase"/>
    <property type="match status" value="1"/>
</dbReference>
<name>A0A3N2C770_9MICO</name>